<evidence type="ECO:0000313" key="4">
    <source>
        <dbReference type="Proteomes" id="UP000439780"/>
    </source>
</evidence>
<dbReference type="InterPro" id="IPR002035">
    <property type="entry name" value="VWF_A"/>
</dbReference>
<proteinExistence type="predicted"/>
<dbReference type="CDD" id="cd00198">
    <property type="entry name" value="vWFA"/>
    <property type="match status" value="1"/>
</dbReference>
<feature type="domain" description="VWFA" evidence="2">
    <location>
        <begin position="27"/>
        <end position="168"/>
    </location>
</feature>
<feature type="chain" id="PRO_5032628787" evidence="1">
    <location>
        <begin position="19"/>
        <end position="239"/>
    </location>
</feature>
<reference evidence="3 4" key="1">
    <citation type="submission" date="2019-12" db="EMBL/GenBank/DDBJ databases">
        <title>Genomic-based taxomic classification of the family Erythrobacteraceae.</title>
        <authorList>
            <person name="Xu L."/>
        </authorList>
    </citation>
    <scope>NUCLEOTIDE SEQUENCE [LARGE SCALE GENOMIC DNA]</scope>
    <source>
        <strain evidence="3 4">KEMB 9005-328</strain>
    </source>
</reference>
<keyword evidence="1" id="KW-0732">Signal</keyword>
<accession>A0A845AHW4</accession>
<gene>
    <name evidence="3" type="ORF">GRI58_04830</name>
</gene>
<dbReference type="InterPro" id="IPR050525">
    <property type="entry name" value="ECM_Assembly_Org"/>
</dbReference>
<comment type="caution">
    <text evidence="3">The sequence shown here is derived from an EMBL/GenBank/DDBJ whole genome shotgun (WGS) entry which is preliminary data.</text>
</comment>
<dbReference type="PANTHER" id="PTHR24020">
    <property type="entry name" value="COLLAGEN ALPHA"/>
    <property type="match status" value="1"/>
</dbReference>
<dbReference type="InterPro" id="IPR036465">
    <property type="entry name" value="vWFA_dom_sf"/>
</dbReference>
<dbReference type="OrthoDB" id="9792179at2"/>
<dbReference type="PROSITE" id="PS50234">
    <property type="entry name" value="VWFA"/>
    <property type="match status" value="1"/>
</dbReference>
<dbReference type="Proteomes" id="UP000439780">
    <property type="component" value="Unassembled WGS sequence"/>
</dbReference>
<dbReference type="AlphaFoldDB" id="A0A845AHW4"/>
<keyword evidence="4" id="KW-1185">Reference proteome</keyword>
<dbReference type="RefSeq" id="WP_160752654.1">
    <property type="nucleotide sequence ID" value="NZ_WTYA01000003.1"/>
</dbReference>
<evidence type="ECO:0000313" key="3">
    <source>
        <dbReference type="EMBL" id="MXP28146.1"/>
    </source>
</evidence>
<feature type="signal peptide" evidence="1">
    <location>
        <begin position="1"/>
        <end position="18"/>
    </location>
</feature>
<dbReference type="PANTHER" id="PTHR24020:SF20">
    <property type="entry name" value="PH DOMAIN-CONTAINING PROTEIN"/>
    <property type="match status" value="1"/>
</dbReference>
<organism evidence="3 4">
    <name type="scientific">Qipengyuania algicida</name>
    <dbReference type="NCBI Taxonomy" id="1836209"/>
    <lineage>
        <taxon>Bacteria</taxon>
        <taxon>Pseudomonadati</taxon>
        <taxon>Pseudomonadota</taxon>
        <taxon>Alphaproteobacteria</taxon>
        <taxon>Sphingomonadales</taxon>
        <taxon>Erythrobacteraceae</taxon>
        <taxon>Qipengyuania</taxon>
    </lineage>
</organism>
<dbReference type="EMBL" id="WTYA01000003">
    <property type="protein sequence ID" value="MXP28146.1"/>
    <property type="molecule type" value="Genomic_DNA"/>
</dbReference>
<dbReference type="NCBIfam" id="NF035944">
    <property type="entry name" value="PEPxxWA-CTERM"/>
    <property type="match status" value="1"/>
</dbReference>
<name>A0A845AHW4_9SPHN</name>
<protein>
    <submittedName>
        <fullName evidence="3">DUF1194 domain-containing protein</fullName>
    </submittedName>
</protein>
<dbReference type="InterPro" id="IPR013424">
    <property type="entry name" value="Ice-binding_C"/>
</dbReference>
<dbReference type="InterPro" id="IPR010607">
    <property type="entry name" value="DUF1194"/>
</dbReference>
<evidence type="ECO:0000259" key="2">
    <source>
        <dbReference type="PROSITE" id="PS50234"/>
    </source>
</evidence>
<dbReference type="Pfam" id="PF06707">
    <property type="entry name" value="DUF1194"/>
    <property type="match status" value="1"/>
</dbReference>
<sequence>MKKLLLTALGAASTFAMAAPASAATIELALALDASGSIGSANFNLQRQAYINALSDTSILPQDGTIAIGVYRFASSTTTIFSMAEITSGNFSALITALTNMAYTAGGTNIGSAIDAARADIVGNGVSSNRQIIDVSTDGIGSMGTSVADALGAGIDQINCIGIGAGADCTNVVGGTGSFSLTASNFAAFESSLRTKLTREITGGAVPEPATWLMLILGFGAVGGALRASRRQKVNLTFA</sequence>
<dbReference type="Gene3D" id="3.40.50.410">
    <property type="entry name" value="von Willebrand factor, type A domain"/>
    <property type="match status" value="1"/>
</dbReference>
<dbReference type="NCBIfam" id="TIGR02595">
    <property type="entry name" value="PEP_CTERM"/>
    <property type="match status" value="1"/>
</dbReference>
<dbReference type="SUPFAM" id="SSF53300">
    <property type="entry name" value="vWA-like"/>
    <property type="match status" value="1"/>
</dbReference>
<evidence type="ECO:0000256" key="1">
    <source>
        <dbReference type="SAM" id="SignalP"/>
    </source>
</evidence>
<dbReference type="SMART" id="SM00327">
    <property type="entry name" value="VWA"/>
    <property type="match status" value="1"/>
</dbReference>
<dbReference type="Pfam" id="PF07589">
    <property type="entry name" value="PEP-CTERM"/>
    <property type="match status" value="1"/>
</dbReference>